<evidence type="ECO:0000313" key="4">
    <source>
        <dbReference type="Proteomes" id="UP000239895"/>
    </source>
</evidence>
<comment type="caution">
    <text evidence="3">The sequence shown here is derived from an EMBL/GenBank/DDBJ whole genome shotgun (WGS) entry which is preliminary data.</text>
</comment>
<dbReference type="Pfam" id="PF26450">
    <property type="entry name" value="DUF8129"/>
    <property type="match status" value="1"/>
</dbReference>
<dbReference type="EMBL" id="PVTX01000001">
    <property type="protein sequence ID" value="PRZ10320.1"/>
    <property type="molecule type" value="Genomic_DNA"/>
</dbReference>
<reference evidence="3 4" key="1">
    <citation type="submission" date="2018-03" db="EMBL/GenBank/DDBJ databases">
        <title>Comparative analysis of microorganisms from saline springs in Andes Mountain Range, Colombia.</title>
        <authorList>
            <person name="Rubin E."/>
        </authorList>
    </citation>
    <scope>NUCLEOTIDE SEQUENCE [LARGE SCALE GENOMIC DNA]</scope>
    <source>
        <strain evidence="3 4">CG 23</strain>
    </source>
</reference>
<organism evidence="3 4">
    <name type="scientific">Isoptericola halotolerans</name>
    <dbReference type="NCBI Taxonomy" id="300560"/>
    <lineage>
        <taxon>Bacteria</taxon>
        <taxon>Bacillati</taxon>
        <taxon>Actinomycetota</taxon>
        <taxon>Actinomycetes</taxon>
        <taxon>Micrococcales</taxon>
        <taxon>Promicromonosporaceae</taxon>
        <taxon>Isoptericola</taxon>
    </lineage>
</organism>
<dbReference type="RefSeq" id="WP_106264755.1">
    <property type="nucleotide sequence ID" value="NZ_PVTX01000001.1"/>
</dbReference>
<evidence type="ECO:0000256" key="1">
    <source>
        <dbReference type="SAM" id="MobiDB-lite"/>
    </source>
</evidence>
<gene>
    <name evidence="3" type="ORF">BCL65_101465</name>
</gene>
<evidence type="ECO:0000313" key="3">
    <source>
        <dbReference type="EMBL" id="PRZ10320.1"/>
    </source>
</evidence>
<feature type="domain" description="DUF8129" evidence="2">
    <location>
        <begin position="14"/>
        <end position="71"/>
    </location>
</feature>
<feature type="region of interest" description="Disordered" evidence="1">
    <location>
        <begin position="67"/>
        <end position="118"/>
    </location>
</feature>
<accession>A0ABX5EKW2</accession>
<sequence>MTDDRTNPTTEPDHDDLPLPDYDHLPVGTLAHRVRQLDAGGLEKILAYERAHGSRVPVLTVLEQRLDELREGAQPSGGDPDAAPSQDGTRHGSKASPQTAAEPSPPDRFQQTSSQPRG</sequence>
<feature type="region of interest" description="Disordered" evidence="1">
    <location>
        <begin position="1"/>
        <end position="24"/>
    </location>
</feature>
<proteinExistence type="predicted"/>
<dbReference type="InterPro" id="IPR058442">
    <property type="entry name" value="DUF8129"/>
</dbReference>
<protein>
    <recommendedName>
        <fullName evidence="2">DUF8129 domain-containing protein</fullName>
    </recommendedName>
</protein>
<dbReference type="Proteomes" id="UP000239895">
    <property type="component" value="Unassembled WGS sequence"/>
</dbReference>
<evidence type="ECO:0000259" key="2">
    <source>
        <dbReference type="Pfam" id="PF26450"/>
    </source>
</evidence>
<name>A0ABX5EKW2_9MICO</name>
<feature type="compositionally biased region" description="Polar residues" evidence="1">
    <location>
        <begin position="109"/>
        <end position="118"/>
    </location>
</feature>
<keyword evidence="4" id="KW-1185">Reference proteome</keyword>